<dbReference type="InterPro" id="IPR050148">
    <property type="entry name" value="Terpene_synthase-like"/>
</dbReference>
<dbReference type="Gene3D" id="1.50.10.160">
    <property type="match status" value="1"/>
</dbReference>
<dbReference type="OrthoDB" id="2343925at2759"/>
<dbReference type="FunFam" id="1.50.10.130:FF:000002">
    <property type="entry name" value="Ent-copalyl diphosphate synthase, chloroplastic"/>
    <property type="match status" value="1"/>
</dbReference>
<evidence type="ECO:0000256" key="2">
    <source>
        <dbReference type="ARBA" id="ARBA00022723"/>
    </source>
</evidence>
<gene>
    <name evidence="6" type="ORF">IFM89_037549</name>
</gene>
<evidence type="ECO:0000256" key="1">
    <source>
        <dbReference type="ARBA" id="ARBA00001946"/>
    </source>
</evidence>
<feature type="domain" description="Terpene synthase metal-binding" evidence="5">
    <location>
        <begin position="481"/>
        <end position="615"/>
    </location>
</feature>
<dbReference type="Pfam" id="PF01397">
    <property type="entry name" value="Terpene_synth"/>
    <property type="match status" value="1"/>
</dbReference>
<accession>A0A835HXP3</accession>
<dbReference type="InterPro" id="IPR036965">
    <property type="entry name" value="Terpene_synth_N_sf"/>
</dbReference>
<dbReference type="InterPro" id="IPR008930">
    <property type="entry name" value="Terpenoid_cyclase/PrenylTrfase"/>
</dbReference>
<dbReference type="GO" id="GO:0000287">
    <property type="term" value="F:magnesium ion binding"/>
    <property type="evidence" value="ECO:0007669"/>
    <property type="project" value="InterPro"/>
</dbReference>
<dbReference type="Pfam" id="PF03936">
    <property type="entry name" value="Terpene_synth_C"/>
    <property type="match status" value="1"/>
</dbReference>
<keyword evidence="7" id="KW-1185">Reference proteome</keyword>
<evidence type="ECO:0000313" key="7">
    <source>
        <dbReference type="Proteomes" id="UP000631114"/>
    </source>
</evidence>
<reference evidence="6 7" key="1">
    <citation type="submission" date="2020-10" db="EMBL/GenBank/DDBJ databases">
        <title>The Coptis chinensis genome and diversification of protoberbering-type alkaloids.</title>
        <authorList>
            <person name="Wang B."/>
            <person name="Shu S."/>
            <person name="Song C."/>
            <person name="Liu Y."/>
        </authorList>
    </citation>
    <scope>NUCLEOTIDE SEQUENCE [LARGE SCALE GENOMIC DNA]</scope>
    <source>
        <strain evidence="6">HL-2020</strain>
        <tissue evidence="6">Leaf</tissue>
    </source>
</reference>
<dbReference type="InterPro" id="IPR008949">
    <property type="entry name" value="Isoprenoid_synthase_dom_sf"/>
</dbReference>
<name>A0A835HXP3_9MAGN</name>
<dbReference type="Gene3D" id="1.10.600.10">
    <property type="entry name" value="Farnesyl Diphosphate Synthase"/>
    <property type="match status" value="1"/>
</dbReference>
<dbReference type="SUPFAM" id="SSF48239">
    <property type="entry name" value="Terpenoid cyclases/Protein prenyltransferases"/>
    <property type="match status" value="2"/>
</dbReference>
<feature type="domain" description="Terpene synthase N-terminal" evidence="4">
    <location>
        <begin position="205"/>
        <end position="411"/>
    </location>
</feature>
<evidence type="ECO:0000259" key="4">
    <source>
        <dbReference type="Pfam" id="PF01397"/>
    </source>
</evidence>
<evidence type="ECO:0000256" key="3">
    <source>
        <dbReference type="ARBA" id="ARBA00022842"/>
    </source>
</evidence>
<dbReference type="EMBL" id="JADFTS010000005">
    <property type="protein sequence ID" value="KAF9607621.1"/>
    <property type="molecule type" value="Genomic_DNA"/>
</dbReference>
<protein>
    <submittedName>
        <fullName evidence="6">Uncharacterized protein</fullName>
    </submittedName>
</protein>
<dbReference type="SUPFAM" id="SSF48576">
    <property type="entry name" value="Terpenoid synthases"/>
    <property type="match status" value="1"/>
</dbReference>
<dbReference type="Gene3D" id="1.50.10.130">
    <property type="entry name" value="Terpene synthase, N-terminal domain"/>
    <property type="match status" value="1"/>
</dbReference>
<dbReference type="GO" id="GO:0010333">
    <property type="term" value="F:terpene synthase activity"/>
    <property type="evidence" value="ECO:0007669"/>
    <property type="project" value="InterPro"/>
</dbReference>
<keyword evidence="3" id="KW-0460">Magnesium</keyword>
<comment type="cofactor">
    <cofactor evidence="1">
        <name>Mg(2+)</name>
        <dbReference type="ChEBI" id="CHEBI:18420"/>
    </cofactor>
</comment>
<keyword evidence="2" id="KW-0479">Metal-binding</keyword>
<dbReference type="PANTHER" id="PTHR31739">
    <property type="entry name" value="ENT-COPALYL DIPHOSPHATE SYNTHASE, CHLOROPLASTIC"/>
    <property type="match status" value="1"/>
</dbReference>
<evidence type="ECO:0000259" key="5">
    <source>
        <dbReference type="Pfam" id="PF03936"/>
    </source>
</evidence>
<proteinExistence type="predicted"/>
<evidence type="ECO:0000313" key="6">
    <source>
        <dbReference type="EMBL" id="KAF9607621.1"/>
    </source>
</evidence>
<dbReference type="GO" id="GO:0009507">
    <property type="term" value="C:chloroplast"/>
    <property type="evidence" value="ECO:0007669"/>
    <property type="project" value="TreeGrafter"/>
</dbReference>
<dbReference type="InterPro" id="IPR005630">
    <property type="entry name" value="Terpene_synthase_metal-bd"/>
</dbReference>
<dbReference type="SFLD" id="SFLDG01014">
    <property type="entry name" value="Terpene_Cyclase_Like_1_N-term"/>
    <property type="match status" value="1"/>
</dbReference>
<dbReference type="AlphaFoldDB" id="A0A835HXP3"/>
<dbReference type="Proteomes" id="UP000631114">
    <property type="component" value="Unassembled WGS sequence"/>
</dbReference>
<dbReference type="InterPro" id="IPR001906">
    <property type="entry name" value="Terpene_synth_N"/>
</dbReference>
<dbReference type="GO" id="GO:0009686">
    <property type="term" value="P:gibberellin biosynthetic process"/>
    <property type="evidence" value="ECO:0007669"/>
    <property type="project" value="TreeGrafter"/>
</dbReference>
<sequence length="737" mass="85487">MILNLLYGNTKVMPSLKVSKLNKINQRMEVIKANLQSISDGELSISAYDTAWVALVEDIHGNGAPQFPSSLEWIVNNQLPDGSWGDHYFFSPYDRLSCTLACVVALKTWHMYPDGVQKGMSFLQKNLHKLKDEDPEHMPSGYEVRFPRLLEMAKKLGLEIMKDDTVLQDLYARREVKLKRIPMEILHSVPTTLLYSLEGMPHDLDWEKLLKLQHPNGSFLCSTSATAYALMQTKDEKCLKYLTNIVSRFNGGVPHTYPTDLFERLWVVDRLERLGVSRYFKSEINDFLDYVHGYWTPNGISWSRDTVELDIDDTSMGFRMLRLHGYEVGANAFKHFEKEGQFFCFIGQMNQGVTEMLSLYRASQVLFPGENILEEAMKFASKFLREKQDLGQVVDRWIVSKDLKGEVQYALDVPWCASLPRIETRYYIDQYGGDDDVWIGKVLYRMYNVSNNLYLDLAKLDYDHCQKMHQLEWIDMERWYKEFNLKDFGLSEDSLLKAYFLAMSNIYEPDRAIERLAWAQTTALIEAVSFYFEAITIKQKRAFIQAFNNSIEHIINGRLGFKETRNELAEAILTTLSDISSKVLEVYEKEVHHSLKHAWNTWLHNWQDKHLIPNNEAELLVNTINLCAGHSLSLDLVSQPEYMHLTNLTNNICNRIRQQTQNSNIKEEQAIINKPTESVELEMQKLVQHVIKRNNNEIAQDIKQTFLTVAKSYNYIAHCDPTTIDLHISKVLFDTVL</sequence>
<dbReference type="PANTHER" id="PTHR31739:SF4">
    <property type="entry name" value="ENT-COPALYL DIPHOSPHATE SYNTHASE, CHLOROPLASTIC"/>
    <property type="match status" value="1"/>
</dbReference>
<comment type="caution">
    <text evidence="6">The sequence shown here is derived from an EMBL/GenBank/DDBJ whole genome shotgun (WGS) entry which is preliminary data.</text>
</comment>
<organism evidence="6 7">
    <name type="scientific">Coptis chinensis</name>
    <dbReference type="NCBI Taxonomy" id="261450"/>
    <lineage>
        <taxon>Eukaryota</taxon>
        <taxon>Viridiplantae</taxon>
        <taxon>Streptophyta</taxon>
        <taxon>Embryophyta</taxon>
        <taxon>Tracheophyta</taxon>
        <taxon>Spermatophyta</taxon>
        <taxon>Magnoliopsida</taxon>
        <taxon>Ranunculales</taxon>
        <taxon>Ranunculaceae</taxon>
        <taxon>Coptidoideae</taxon>
        <taxon>Coptis</taxon>
    </lineage>
</organism>